<protein>
    <submittedName>
        <fullName evidence="14">Transglycosylase domain-containing protein</fullName>
    </submittedName>
</protein>
<evidence type="ECO:0000256" key="1">
    <source>
        <dbReference type="ARBA" id="ARBA00004236"/>
    </source>
</evidence>
<evidence type="ECO:0000256" key="9">
    <source>
        <dbReference type="ARBA" id="ARBA00023316"/>
    </source>
</evidence>
<dbReference type="Pfam" id="PF00912">
    <property type="entry name" value="Transgly"/>
    <property type="match status" value="1"/>
</dbReference>
<proteinExistence type="predicted"/>
<gene>
    <name evidence="14" type="ORF">H0S81_11935</name>
</gene>
<evidence type="ECO:0000256" key="11">
    <source>
        <dbReference type="ARBA" id="ARBA00049902"/>
    </source>
</evidence>
<dbReference type="GO" id="GO:0009252">
    <property type="term" value="P:peptidoglycan biosynthetic process"/>
    <property type="evidence" value="ECO:0007669"/>
    <property type="project" value="UniProtKB-KW"/>
</dbReference>
<dbReference type="GO" id="GO:0009002">
    <property type="term" value="F:serine-type D-Ala-D-Ala carboxypeptidase activity"/>
    <property type="evidence" value="ECO:0007669"/>
    <property type="project" value="UniProtKB-EC"/>
</dbReference>
<evidence type="ECO:0000256" key="6">
    <source>
        <dbReference type="ARBA" id="ARBA00022960"/>
    </source>
</evidence>
<dbReference type="GO" id="GO:0005886">
    <property type="term" value="C:plasma membrane"/>
    <property type="evidence" value="ECO:0007669"/>
    <property type="project" value="UniProtKB-SubCell"/>
</dbReference>
<dbReference type="GO" id="GO:0008360">
    <property type="term" value="P:regulation of cell shape"/>
    <property type="evidence" value="ECO:0007669"/>
    <property type="project" value="UniProtKB-KW"/>
</dbReference>
<sequence length="125" mass="13978">MKGILSIWRAARLVFFTGLILVCTGIFLLTLLILYTASDLPRLPEDLSRIIETPQSLVYNASGQVVLRLGERESVPLNRVSPDFINAIVATEDHRFFQHHGINKLRTAKALYVTLFEPGRVEGAS</sequence>
<organism evidence="14 15">
    <name type="scientific">Desulfotignum balticum</name>
    <dbReference type="NCBI Taxonomy" id="115781"/>
    <lineage>
        <taxon>Bacteria</taxon>
        <taxon>Pseudomonadati</taxon>
        <taxon>Thermodesulfobacteriota</taxon>
        <taxon>Desulfobacteria</taxon>
        <taxon>Desulfobacterales</taxon>
        <taxon>Desulfobacteraceae</taxon>
        <taxon>Desulfotignum</taxon>
    </lineage>
</organism>
<evidence type="ECO:0000313" key="14">
    <source>
        <dbReference type="EMBL" id="MBG0780623.1"/>
    </source>
</evidence>
<evidence type="ECO:0000256" key="5">
    <source>
        <dbReference type="ARBA" id="ARBA00022679"/>
    </source>
</evidence>
<keyword evidence="4" id="KW-0328">Glycosyltransferase</keyword>
<accession>A0A931CTY9</accession>
<reference evidence="14" key="1">
    <citation type="submission" date="2020-07" db="EMBL/GenBank/DDBJ databases">
        <title>Severe corrosion of carbon steel in oil field produced water can be linked to methanogenic archaea containing a special type of NiFe hydrogenase.</title>
        <authorList>
            <person name="Lahme S."/>
            <person name="Mand J."/>
            <person name="Longwell J."/>
            <person name="Smith R."/>
            <person name="Enning D."/>
        </authorList>
    </citation>
    <scope>NUCLEOTIDE SEQUENCE</scope>
    <source>
        <strain evidence="14">MIC098Bin6</strain>
    </source>
</reference>
<dbReference type="InterPro" id="IPR023346">
    <property type="entry name" value="Lysozyme-like_dom_sf"/>
</dbReference>
<dbReference type="GO" id="GO:0008955">
    <property type="term" value="F:peptidoglycan glycosyltransferase activity"/>
    <property type="evidence" value="ECO:0007669"/>
    <property type="project" value="UniProtKB-EC"/>
</dbReference>
<evidence type="ECO:0000256" key="8">
    <source>
        <dbReference type="ARBA" id="ARBA00023136"/>
    </source>
</evidence>
<keyword evidence="6" id="KW-0133">Cell shape</keyword>
<keyword evidence="8 12" id="KW-0472">Membrane</keyword>
<keyword evidence="12" id="KW-0812">Transmembrane</keyword>
<comment type="caution">
    <text evidence="14">The sequence shown here is derived from an EMBL/GenBank/DDBJ whole genome shotgun (WGS) entry which is preliminary data.</text>
</comment>
<evidence type="ECO:0000256" key="3">
    <source>
        <dbReference type="ARBA" id="ARBA00022475"/>
    </source>
</evidence>
<feature type="domain" description="Glycosyl transferase family 51" evidence="13">
    <location>
        <begin position="71"/>
        <end position="125"/>
    </location>
</feature>
<evidence type="ECO:0000256" key="2">
    <source>
        <dbReference type="ARBA" id="ARBA00004752"/>
    </source>
</evidence>
<keyword evidence="3" id="KW-1003">Cell membrane</keyword>
<dbReference type="EMBL" id="JACCQK010000820">
    <property type="protein sequence ID" value="MBG0780623.1"/>
    <property type="molecule type" value="Genomic_DNA"/>
</dbReference>
<evidence type="ECO:0000256" key="4">
    <source>
        <dbReference type="ARBA" id="ARBA00022676"/>
    </source>
</evidence>
<dbReference type="GO" id="GO:0071555">
    <property type="term" value="P:cell wall organization"/>
    <property type="evidence" value="ECO:0007669"/>
    <property type="project" value="UniProtKB-KW"/>
</dbReference>
<dbReference type="SUPFAM" id="SSF53955">
    <property type="entry name" value="Lysozyme-like"/>
    <property type="match status" value="1"/>
</dbReference>
<feature type="transmembrane region" description="Helical" evidence="12">
    <location>
        <begin position="12"/>
        <end position="35"/>
    </location>
</feature>
<dbReference type="InterPro" id="IPR001264">
    <property type="entry name" value="Glyco_trans_51"/>
</dbReference>
<dbReference type="PANTHER" id="PTHR32282">
    <property type="entry name" value="BINDING PROTEIN TRANSPEPTIDASE, PUTATIVE-RELATED"/>
    <property type="match status" value="1"/>
</dbReference>
<dbReference type="GO" id="GO:0030288">
    <property type="term" value="C:outer membrane-bounded periplasmic space"/>
    <property type="evidence" value="ECO:0007669"/>
    <property type="project" value="TreeGrafter"/>
</dbReference>
<dbReference type="Gene3D" id="1.10.3810.10">
    <property type="entry name" value="Biosynthetic peptidoglycan transglycosylase-like"/>
    <property type="match status" value="1"/>
</dbReference>
<keyword evidence="5" id="KW-0808">Transferase</keyword>
<dbReference type="InterPro" id="IPR050396">
    <property type="entry name" value="Glycosyltr_51/Transpeptidase"/>
</dbReference>
<comment type="subcellular location">
    <subcellularLocation>
        <location evidence="1">Cell membrane</location>
    </subcellularLocation>
</comment>
<feature type="non-terminal residue" evidence="14">
    <location>
        <position position="125"/>
    </location>
</feature>
<dbReference type="PANTHER" id="PTHR32282:SF11">
    <property type="entry name" value="PENICILLIN-BINDING PROTEIN 1B"/>
    <property type="match status" value="1"/>
</dbReference>
<comment type="pathway">
    <text evidence="2">Cell wall biogenesis; peptidoglycan biosynthesis.</text>
</comment>
<keyword evidence="12" id="KW-1133">Transmembrane helix</keyword>
<dbReference type="AlphaFoldDB" id="A0A931CTY9"/>
<evidence type="ECO:0000256" key="10">
    <source>
        <dbReference type="ARBA" id="ARBA00034000"/>
    </source>
</evidence>
<evidence type="ECO:0000313" key="15">
    <source>
        <dbReference type="Proteomes" id="UP000706172"/>
    </source>
</evidence>
<dbReference type="InterPro" id="IPR036950">
    <property type="entry name" value="PBP_transglycosylase"/>
</dbReference>
<keyword evidence="9" id="KW-0961">Cell wall biogenesis/degradation</keyword>
<evidence type="ECO:0000256" key="7">
    <source>
        <dbReference type="ARBA" id="ARBA00022984"/>
    </source>
</evidence>
<comment type="catalytic activity">
    <reaction evidence="11">
        <text>[GlcNAc-(1-&gt;4)-Mur2Ac(oyl-L-Ala-gamma-D-Glu-L-Lys-D-Ala-D-Ala)](n)-di-trans,octa-cis-undecaprenyl diphosphate + beta-D-GlcNAc-(1-&gt;4)-Mur2Ac(oyl-L-Ala-gamma-D-Glu-L-Lys-D-Ala-D-Ala)-di-trans,octa-cis-undecaprenyl diphosphate = [GlcNAc-(1-&gt;4)-Mur2Ac(oyl-L-Ala-gamma-D-Glu-L-Lys-D-Ala-D-Ala)](n+1)-di-trans,octa-cis-undecaprenyl diphosphate + di-trans,octa-cis-undecaprenyl diphosphate + H(+)</text>
        <dbReference type="Rhea" id="RHEA:23708"/>
        <dbReference type="Rhea" id="RHEA-COMP:9602"/>
        <dbReference type="Rhea" id="RHEA-COMP:9603"/>
        <dbReference type="ChEBI" id="CHEBI:15378"/>
        <dbReference type="ChEBI" id="CHEBI:58405"/>
        <dbReference type="ChEBI" id="CHEBI:60033"/>
        <dbReference type="ChEBI" id="CHEBI:78435"/>
        <dbReference type="EC" id="2.4.99.28"/>
    </reaction>
</comment>
<name>A0A931CTY9_9BACT</name>
<evidence type="ECO:0000259" key="13">
    <source>
        <dbReference type="Pfam" id="PF00912"/>
    </source>
</evidence>
<keyword evidence="7" id="KW-0573">Peptidoglycan synthesis</keyword>
<comment type="catalytic activity">
    <reaction evidence="10">
        <text>Preferential cleavage: (Ac)2-L-Lys-D-Ala-|-D-Ala. Also transpeptidation of peptidyl-alanyl moieties that are N-acyl substituents of D-alanine.</text>
        <dbReference type="EC" id="3.4.16.4"/>
    </reaction>
</comment>
<dbReference type="Proteomes" id="UP000706172">
    <property type="component" value="Unassembled WGS sequence"/>
</dbReference>
<evidence type="ECO:0000256" key="12">
    <source>
        <dbReference type="SAM" id="Phobius"/>
    </source>
</evidence>